<organism evidence="8 9">
    <name type="scientific">Aurantiacibacter aquimixticola</name>
    <dbReference type="NCBI Taxonomy" id="1958945"/>
    <lineage>
        <taxon>Bacteria</taxon>
        <taxon>Pseudomonadati</taxon>
        <taxon>Pseudomonadota</taxon>
        <taxon>Alphaproteobacteria</taxon>
        <taxon>Sphingomonadales</taxon>
        <taxon>Erythrobacteraceae</taxon>
        <taxon>Aurantiacibacter</taxon>
    </lineage>
</organism>
<feature type="transmembrane region" description="Helical" evidence="6">
    <location>
        <begin position="186"/>
        <end position="205"/>
    </location>
</feature>
<keyword evidence="4 6" id="KW-1133">Transmembrane helix</keyword>
<feature type="transmembrane region" description="Helical" evidence="6">
    <location>
        <begin position="242"/>
        <end position="262"/>
    </location>
</feature>
<proteinExistence type="inferred from homology"/>
<evidence type="ECO:0000256" key="5">
    <source>
        <dbReference type="ARBA" id="ARBA00023136"/>
    </source>
</evidence>
<dbReference type="PANTHER" id="PTHR22911:SF6">
    <property type="entry name" value="SOLUTE CARRIER FAMILY 35 MEMBER G1"/>
    <property type="match status" value="1"/>
</dbReference>
<feature type="domain" description="EamA" evidence="7">
    <location>
        <begin position="12"/>
        <end position="140"/>
    </location>
</feature>
<evidence type="ECO:0000259" key="7">
    <source>
        <dbReference type="Pfam" id="PF00892"/>
    </source>
</evidence>
<evidence type="ECO:0000313" key="9">
    <source>
        <dbReference type="Proteomes" id="UP000285232"/>
    </source>
</evidence>
<evidence type="ECO:0000313" key="8">
    <source>
        <dbReference type="EMBL" id="RJY09241.1"/>
    </source>
</evidence>
<keyword evidence="3 6" id="KW-0812">Transmembrane</keyword>
<evidence type="ECO:0000256" key="1">
    <source>
        <dbReference type="ARBA" id="ARBA00004141"/>
    </source>
</evidence>
<dbReference type="EMBL" id="RAHX01000001">
    <property type="protein sequence ID" value="RJY09241.1"/>
    <property type="molecule type" value="Genomic_DNA"/>
</dbReference>
<comment type="similarity">
    <text evidence="2">Belongs to the drug/metabolite transporter (DMT) superfamily. 10 TMS drug/metabolite exporter (DME) (TC 2.A.7.3) family.</text>
</comment>
<keyword evidence="5 6" id="KW-0472">Membrane</keyword>
<dbReference type="GO" id="GO:0016020">
    <property type="term" value="C:membrane"/>
    <property type="evidence" value="ECO:0007669"/>
    <property type="project" value="UniProtKB-SubCell"/>
</dbReference>
<name>A0A419RTX8_9SPHN</name>
<dbReference type="PANTHER" id="PTHR22911">
    <property type="entry name" value="ACYL-MALONYL CONDENSING ENZYME-RELATED"/>
    <property type="match status" value="1"/>
</dbReference>
<evidence type="ECO:0000256" key="4">
    <source>
        <dbReference type="ARBA" id="ARBA00022989"/>
    </source>
</evidence>
<sequence length="298" mass="31941">MSPSQRLLLPFVAALAGVALLSLMDALMKSASLAAGVYTASLLRSLLAAMLVAPVWLGSGFTWPRGTVMRLHIERGVVSALMALTFFYALTKLPIAEAIAISFVAPLLALYLANILLGERIGRTAIWASLLGFAGTLVIVGNRLGRTDFDEEVAWGLASLFVSALLYAYNFVVIRRQSQVAGPLEVATFHAGVGGLVQLLAAPFFFALPGMEALREIGFAAVLTVAASLLIAWSYARAEAQVLVPLEYTGFLWAALFGWLFFREPVTVPTLIGVVLIVIACWVAVPRARTEQTLEATD</sequence>
<evidence type="ECO:0000256" key="2">
    <source>
        <dbReference type="ARBA" id="ARBA00009853"/>
    </source>
</evidence>
<evidence type="ECO:0000256" key="3">
    <source>
        <dbReference type="ARBA" id="ARBA00022692"/>
    </source>
</evidence>
<feature type="transmembrane region" description="Helical" evidence="6">
    <location>
        <begin position="99"/>
        <end position="117"/>
    </location>
</feature>
<reference evidence="8 9" key="1">
    <citation type="journal article" date="2017" name="Int. J. Syst. Evol. Microbiol.">
        <title>Erythrobacter aquimixticola sp. nov., isolated from the junction between the ocean and a freshwater spring.</title>
        <authorList>
            <person name="Park S."/>
            <person name="Jung Y.T."/>
            <person name="Choi S.J."/>
            <person name="Yoon J.H."/>
        </authorList>
    </citation>
    <scope>NUCLEOTIDE SEQUENCE [LARGE SCALE GENOMIC DNA]</scope>
    <source>
        <strain evidence="8 9">JSSK-14</strain>
    </source>
</reference>
<dbReference type="Proteomes" id="UP000285232">
    <property type="component" value="Unassembled WGS sequence"/>
</dbReference>
<dbReference type="InterPro" id="IPR000620">
    <property type="entry name" value="EamA_dom"/>
</dbReference>
<evidence type="ECO:0000256" key="6">
    <source>
        <dbReference type="SAM" id="Phobius"/>
    </source>
</evidence>
<dbReference type="RefSeq" id="WP_120048248.1">
    <property type="nucleotide sequence ID" value="NZ_RAHX01000001.1"/>
</dbReference>
<protein>
    <submittedName>
        <fullName evidence="8">DMT family transporter</fullName>
    </submittedName>
</protein>
<dbReference type="SUPFAM" id="SSF103481">
    <property type="entry name" value="Multidrug resistance efflux transporter EmrE"/>
    <property type="match status" value="2"/>
</dbReference>
<feature type="transmembrane region" description="Helical" evidence="6">
    <location>
        <begin position="217"/>
        <end position="235"/>
    </location>
</feature>
<feature type="transmembrane region" description="Helical" evidence="6">
    <location>
        <begin position="44"/>
        <end position="64"/>
    </location>
</feature>
<dbReference type="InterPro" id="IPR037185">
    <property type="entry name" value="EmrE-like"/>
</dbReference>
<accession>A0A419RTX8</accession>
<keyword evidence="9" id="KW-1185">Reference proteome</keyword>
<feature type="transmembrane region" description="Helical" evidence="6">
    <location>
        <begin position="153"/>
        <end position="174"/>
    </location>
</feature>
<dbReference type="AlphaFoldDB" id="A0A419RTX8"/>
<dbReference type="Gene3D" id="1.10.3730.20">
    <property type="match status" value="1"/>
</dbReference>
<comment type="subcellular location">
    <subcellularLocation>
        <location evidence="1">Membrane</location>
        <topology evidence="1">Multi-pass membrane protein</topology>
    </subcellularLocation>
</comment>
<gene>
    <name evidence="8" type="ORF">D6201_07620</name>
</gene>
<feature type="transmembrane region" description="Helical" evidence="6">
    <location>
        <begin position="124"/>
        <end position="141"/>
    </location>
</feature>
<feature type="transmembrane region" description="Helical" evidence="6">
    <location>
        <begin position="76"/>
        <end position="93"/>
    </location>
</feature>
<dbReference type="OrthoDB" id="7818056at2"/>
<feature type="domain" description="EamA" evidence="7">
    <location>
        <begin position="155"/>
        <end position="284"/>
    </location>
</feature>
<comment type="caution">
    <text evidence="8">The sequence shown here is derived from an EMBL/GenBank/DDBJ whole genome shotgun (WGS) entry which is preliminary data.</text>
</comment>
<dbReference type="Pfam" id="PF00892">
    <property type="entry name" value="EamA"/>
    <property type="match status" value="2"/>
</dbReference>
<feature type="transmembrane region" description="Helical" evidence="6">
    <location>
        <begin position="268"/>
        <end position="285"/>
    </location>
</feature>